<sequence length="106" mass="11585">MDSNGDSNGPSSSDPVSPFVAVGGVIGGLFVLLLLVTVCASASARRRPYHSRIYWHGSRKSHNVIQMNSMNFHDSSYQQAPPPYMPGPEICPPAHVHHHHHHQSPV</sequence>
<keyword evidence="2" id="KW-1133">Transmembrane helix</keyword>
<feature type="transmembrane region" description="Helical" evidence="2">
    <location>
        <begin position="20"/>
        <end position="42"/>
    </location>
</feature>
<evidence type="ECO:0000256" key="2">
    <source>
        <dbReference type="SAM" id="Phobius"/>
    </source>
</evidence>
<organism evidence="3 4">
    <name type="scientific">Amanita muscaria (strain Koide BX008)</name>
    <dbReference type="NCBI Taxonomy" id="946122"/>
    <lineage>
        <taxon>Eukaryota</taxon>
        <taxon>Fungi</taxon>
        <taxon>Dikarya</taxon>
        <taxon>Basidiomycota</taxon>
        <taxon>Agaricomycotina</taxon>
        <taxon>Agaricomycetes</taxon>
        <taxon>Agaricomycetidae</taxon>
        <taxon>Agaricales</taxon>
        <taxon>Pluteineae</taxon>
        <taxon>Amanitaceae</taxon>
        <taxon>Amanita</taxon>
    </lineage>
</organism>
<keyword evidence="2" id="KW-0812">Transmembrane</keyword>
<dbReference type="Proteomes" id="UP000054549">
    <property type="component" value="Unassembled WGS sequence"/>
</dbReference>
<evidence type="ECO:0000256" key="1">
    <source>
        <dbReference type="SAM" id="MobiDB-lite"/>
    </source>
</evidence>
<dbReference type="AlphaFoldDB" id="A0A0C2X7K8"/>
<gene>
    <name evidence="3" type="ORF">M378DRAFT_162875</name>
</gene>
<keyword evidence="4" id="KW-1185">Reference proteome</keyword>
<feature type="compositionally biased region" description="Basic residues" evidence="1">
    <location>
        <begin position="95"/>
        <end position="106"/>
    </location>
</feature>
<dbReference type="HOGENOM" id="CLU_2222567_0_0_1"/>
<evidence type="ECO:0000313" key="3">
    <source>
        <dbReference type="EMBL" id="KIL64738.1"/>
    </source>
</evidence>
<keyword evidence="2" id="KW-0472">Membrane</keyword>
<evidence type="ECO:0000313" key="4">
    <source>
        <dbReference type="Proteomes" id="UP000054549"/>
    </source>
</evidence>
<feature type="region of interest" description="Disordered" evidence="1">
    <location>
        <begin position="76"/>
        <end position="106"/>
    </location>
</feature>
<name>A0A0C2X7K8_AMAMK</name>
<dbReference type="EMBL" id="KN818247">
    <property type="protein sequence ID" value="KIL64738.1"/>
    <property type="molecule type" value="Genomic_DNA"/>
</dbReference>
<protein>
    <submittedName>
        <fullName evidence="3">Uncharacterized protein</fullName>
    </submittedName>
</protein>
<dbReference type="InParanoid" id="A0A0C2X7K8"/>
<accession>A0A0C2X7K8</accession>
<reference evidence="3 4" key="1">
    <citation type="submission" date="2014-04" db="EMBL/GenBank/DDBJ databases">
        <title>Evolutionary Origins and Diversification of the Mycorrhizal Mutualists.</title>
        <authorList>
            <consortium name="DOE Joint Genome Institute"/>
            <consortium name="Mycorrhizal Genomics Consortium"/>
            <person name="Kohler A."/>
            <person name="Kuo A."/>
            <person name="Nagy L.G."/>
            <person name="Floudas D."/>
            <person name="Copeland A."/>
            <person name="Barry K.W."/>
            <person name="Cichocki N."/>
            <person name="Veneault-Fourrey C."/>
            <person name="LaButti K."/>
            <person name="Lindquist E.A."/>
            <person name="Lipzen A."/>
            <person name="Lundell T."/>
            <person name="Morin E."/>
            <person name="Murat C."/>
            <person name="Riley R."/>
            <person name="Ohm R."/>
            <person name="Sun H."/>
            <person name="Tunlid A."/>
            <person name="Henrissat B."/>
            <person name="Grigoriev I.V."/>
            <person name="Hibbett D.S."/>
            <person name="Martin F."/>
        </authorList>
    </citation>
    <scope>NUCLEOTIDE SEQUENCE [LARGE SCALE GENOMIC DNA]</scope>
    <source>
        <strain evidence="3 4">Koide BX008</strain>
    </source>
</reference>
<feature type="compositionally biased region" description="Pro residues" evidence="1">
    <location>
        <begin position="80"/>
        <end position="91"/>
    </location>
</feature>
<proteinExistence type="predicted"/>